<dbReference type="Proteomes" id="UP000007755">
    <property type="component" value="Unassembled WGS sequence"/>
</dbReference>
<dbReference type="EMBL" id="GL888680">
    <property type="protein sequence ID" value="EGI58459.1"/>
    <property type="molecule type" value="Genomic_DNA"/>
</dbReference>
<accession>F4X502</accession>
<evidence type="ECO:0000313" key="2">
    <source>
        <dbReference type="EMBL" id="EGI58459.1"/>
    </source>
</evidence>
<keyword evidence="3" id="KW-1185">Reference proteome</keyword>
<gene>
    <name evidence="2" type="ORF">G5I_13425</name>
</gene>
<protein>
    <submittedName>
        <fullName evidence="2">Uncharacterized protein</fullName>
    </submittedName>
</protein>
<feature type="region of interest" description="Disordered" evidence="1">
    <location>
        <begin position="45"/>
        <end position="64"/>
    </location>
</feature>
<name>F4X502_ACREC</name>
<dbReference type="AlphaFoldDB" id="F4X502"/>
<dbReference type="InParanoid" id="F4X502"/>
<proteinExistence type="predicted"/>
<evidence type="ECO:0000256" key="1">
    <source>
        <dbReference type="SAM" id="MobiDB-lite"/>
    </source>
</evidence>
<sequence>MISETAEGVVRDERKIRSTPTRVSHADLTTVVLDAAARTAFPATRPEAQRRMQPRRQRAKKNENIEKPLFLLFG</sequence>
<reference evidence="2" key="1">
    <citation type="submission" date="2011-02" db="EMBL/GenBank/DDBJ databases">
        <title>The genome of the leaf-cutting ant Acromyrmex echinatior suggests key adaptations to social evolution and fungus farming.</title>
        <authorList>
            <person name="Nygaard S."/>
            <person name="Zhang G."/>
        </authorList>
    </citation>
    <scope>NUCLEOTIDE SEQUENCE</scope>
</reference>
<organism evidence="3">
    <name type="scientific">Acromyrmex echinatior</name>
    <name type="common">Panamanian leafcutter ant</name>
    <name type="synonym">Acromyrmex octospinosus echinatior</name>
    <dbReference type="NCBI Taxonomy" id="103372"/>
    <lineage>
        <taxon>Eukaryota</taxon>
        <taxon>Metazoa</taxon>
        <taxon>Ecdysozoa</taxon>
        <taxon>Arthropoda</taxon>
        <taxon>Hexapoda</taxon>
        <taxon>Insecta</taxon>
        <taxon>Pterygota</taxon>
        <taxon>Neoptera</taxon>
        <taxon>Endopterygota</taxon>
        <taxon>Hymenoptera</taxon>
        <taxon>Apocrita</taxon>
        <taxon>Aculeata</taxon>
        <taxon>Formicoidea</taxon>
        <taxon>Formicidae</taxon>
        <taxon>Myrmicinae</taxon>
        <taxon>Acromyrmex</taxon>
    </lineage>
</organism>
<evidence type="ECO:0000313" key="3">
    <source>
        <dbReference type="Proteomes" id="UP000007755"/>
    </source>
</evidence>